<evidence type="ECO:0000313" key="2">
    <source>
        <dbReference type="EMBL" id="PEN16491.1"/>
    </source>
</evidence>
<comment type="caution">
    <text evidence="2">The sequence shown here is derived from an EMBL/GenBank/DDBJ whole genome shotgun (WGS) entry which is preliminary data.</text>
</comment>
<feature type="binding site" evidence="1">
    <location>
        <position position="211"/>
    </location>
    <ligand>
        <name>Zn(2+)</name>
        <dbReference type="ChEBI" id="CHEBI:29105"/>
    </ligand>
</feature>
<dbReference type="Gene3D" id="1.10.340.30">
    <property type="entry name" value="Hypothetical protein, domain 2"/>
    <property type="match status" value="1"/>
</dbReference>
<keyword evidence="1" id="KW-0862">Zinc</keyword>
<dbReference type="InterPro" id="IPR005019">
    <property type="entry name" value="Adenine_glyco"/>
</dbReference>
<dbReference type="Proteomes" id="UP000219947">
    <property type="component" value="Unassembled WGS sequence"/>
</dbReference>
<proteinExistence type="predicted"/>
<dbReference type="RefSeq" id="WP_098042136.1">
    <property type="nucleotide sequence ID" value="NZ_CAURLQ010000003.1"/>
</dbReference>
<dbReference type="GO" id="GO:0008725">
    <property type="term" value="F:DNA-3-methyladenine glycosylase activity"/>
    <property type="evidence" value="ECO:0007669"/>
    <property type="project" value="InterPro"/>
</dbReference>
<keyword evidence="3" id="KW-1185">Reference proteome</keyword>
<accession>A0A2A8D6F8</accession>
<organism evidence="2 3">
    <name type="scientific">Rothia dentocariosa</name>
    <dbReference type="NCBI Taxonomy" id="2047"/>
    <lineage>
        <taxon>Bacteria</taxon>
        <taxon>Bacillati</taxon>
        <taxon>Actinomycetota</taxon>
        <taxon>Actinomycetes</taxon>
        <taxon>Micrococcales</taxon>
        <taxon>Micrococcaceae</taxon>
        <taxon>Rothia</taxon>
    </lineage>
</organism>
<gene>
    <name evidence="2" type="ORF">CRM92_00115</name>
</gene>
<dbReference type="InterPro" id="IPR011257">
    <property type="entry name" value="DNA_glycosylase"/>
</dbReference>
<dbReference type="SUPFAM" id="SSF48150">
    <property type="entry name" value="DNA-glycosylase"/>
    <property type="match status" value="1"/>
</dbReference>
<dbReference type="Pfam" id="PF03352">
    <property type="entry name" value="Adenine_glyco"/>
    <property type="match status" value="2"/>
</dbReference>
<dbReference type="InterPro" id="IPR052891">
    <property type="entry name" value="DNA-3mA_glycosylase"/>
</dbReference>
<evidence type="ECO:0000313" key="3">
    <source>
        <dbReference type="Proteomes" id="UP000219947"/>
    </source>
</evidence>
<dbReference type="GO" id="GO:0046872">
    <property type="term" value="F:metal ion binding"/>
    <property type="evidence" value="ECO:0007669"/>
    <property type="project" value="UniProtKB-KW"/>
</dbReference>
<protein>
    <submittedName>
        <fullName evidence="2">DNA-3-methyladenine glycosylase</fullName>
    </submittedName>
</protein>
<dbReference type="PANTHER" id="PTHR30037:SF4">
    <property type="entry name" value="DNA-3-METHYLADENINE GLYCOSYLASE I"/>
    <property type="match status" value="1"/>
</dbReference>
<name>A0A2A8D6F8_9MICC</name>
<sequence>MASDNSANAIASGKVETSADRKYPAWVRHDLERDYYDKEWGIPITHETGMLERVCLEGFQAGLSWYTVLVKRPVFREVFADFVPEKLAAFTDDDVERLLHDKRIIRNNLKIRATVSNARLTLNLRERAAAGDESLAGFHLPNGLWVEPGLPAFIWSFLPESTITPKTLEEVPTQNDVSAAMSKAFKKLGGKFLGPTSCYALMCAIGMVDAHLLDSHRRGSSGLFTPEGELRRGL</sequence>
<dbReference type="EMBL" id="PDEV01000001">
    <property type="protein sequence ID" value="PEN16491.1"/>
    <property type="molecule type" value="Genomic_DNA"/>
</dbReference>
<dbReference type="GO" id="GO:0006284">
    <property type="term" value="P:base-excision repair"/>
    <property type="evidence" value="ECO:0007669"/>
    <property type="project" value="InterPro"/>
</dbReference>
<dbReference type="PANTHER" id="PTHR30037">
    <property type="entry name" value="DNA-3-METHYLADENINE GLYCOSYLASE 1"/>
    <property type="match status" value="1"/>
</dbReference>
<keyword evidence="1" id="KW-0479">Metal-binding</keyword>
<evidence type="ECO:0000256" key="1">
    <source>
        <dbReference type="PIRSR" id="PIRSR605019-1"/>
    </source>
</evidence>
<reference evidence="2" key="1">
    <citation type="submission" date="2017-10" db="EMBL/GenBank/DDBJ databases">
        <title>Kefir isolates.</title>
        <authorList>
            <person name="Kim Y."/>
            <person name="Blasche S."/>
        </authorList>
    </citation>
    <scope>NUCLEOTIDE SEQUENCE [LARGE SCALE GENOMIC DNA]</scope>
    <source>
        <strain evidence="2">OG2-2</strain>
    </source>
</reference>
<dbReference type="AlphaFoldDB" id="A0A2A8D6F8"/>